<dbReference type="CDD" id="cd16378">
    <property type="entry name" value="CcmH_N"/>
    <property type="match status" value="1"/>
</dbReference>
<dbReference type="Proteomes" id="UP000006253">
    <property type="component" value="Unassembled WGS sequence"/>
</dbReference>
<dbReference type="AlphaFoldDB" id="A0A0E2AZ44"/>
<reference evidence="7 8" key="1">
    <citation type="submission" date="2012-10" db="EMBL/GenBank/DDBJ databases">
        <authorList>
            <person name="Harkins D.M."/>
            <person name="Durkin A.S."/>
            <person name="Brinkac L.M."/>
            <person name="Selengut J.D."/>
            <person name="Sanka R."/>
            <person name="DePew J."/>
            <person name="Purushe J."/>
            <person name="Peacock S.J."/>
            <person name="Thaipadungpanit J."/>
            <person name="Wuthiekanun V.W."/>
            <person name="Day N.P."/>
            <person name="Vinetz J.M."/>
            <person name="Sutton G.G."/>
            <person name="Nelson W.C."/>
            <person name="Fouts D.E."/>
        </authorList>
    </citation>
    <scope>NUCLEOTIDE SEQUENCE [LARGE SCALE GENOMIC DNA]</scope>
    <source>
        <strain evidence="7 8">H1</strain>
    </source>
</reference>
<evidence type="ECO:0000256" key="1">
    <source>
        <dbReference type="ARBA" id="ARBA00010342"/>
    </source>
</evidence>
<dbReference type="EMBL" id="AHMY02000067">
    <property type="protein sequence ID" value="EKO13753.1"/>
    <property type="molecule type" value="Genomic_DNA"/>
</dbReference>
<dbReference type="InterPro" id="IPR038297">
    <property type="entry name" value="CcmH/CycL/NrfF/Ccl2_sf"/>
</dbReference>
<accession>A0A0E2AZ44</accession>
<dbReference type="Gene3D" id="1.10.8.640">
    <property type="entry name" value="Cytochrome C biogenesis protein"/>
    <property type="match status" value="1"/>
</dbReference>
<keyword evidence="4 5" id="KW-0408">Iron</keyword>
<evidence type="ECO:0000259" key="6">
    <source>
        <dbReference type="Pfam" id="PF03918"/>
    </source>
</evidence>
<gene>
    <name evidence="7" type="ORF">LEP1GSC081_3114</name>
</gene>
<sequence length="199" mass="22258">MKIVFHNILILFTFWCVFILNGSFSSLSADSTFTNLTEPDQIRTFHEVTSKIRCICIPSITIKSCSFNNCTVSAKLKLFIENRIQKGENADVIVDKMVHGFGEEALSDPVIQKFVEAGNTGMANSVVFGFGENILAAPDSTWINLSLVLAGFLGIILIYLYMKRKNPGSLKRTQESGNSVKQVEDSFQKYISEIQEKQK</sequence>
<evidence type="ECO:0000256" key="4">
    <source>
        <dbReference type="ARBA" id="ARBA00023004"/>
    </source>
</evidence>
<feature type="domain" description="CcmH/CycL/Ccl2/NrfF N-terminal" evidence="6">
    <location>
        <begin position="28"/>
        <end position="113"/>
    </location>
</feature>
<evidence type="ECO:0000256" key="5">
    <source>
        <dbReference type="RuleBase" id="RU364112"/>
    </source>
</evidence>
<evidence type="ECO:0000256" key="3">
    <source>
        <dbReference type="ARBA" id="ARBA00022723"/>
    </source>
</evidence>
<keyword evidence="3 5" id="KW-0479">Metal-binding</keyword>
<feature type="transmembrane region" description="Helical" evidence="5">
    <location>
        <begin position="142"/>
        <end position="162"/>
    </location>
</feature>
<keyword evidence="5" id="KW-0812">Transmembrane</keyword>
<dbReference type="GO" id="GO:0046872">
    <property type="term" value="F:metal ion binding"/>
    <property type="evidence" value="ECO:0007669"/>
    <property type="project" value="UniProtKB-KW"/>
</dbReference>
<name>A0A0E2AZ44_9LEPT</name>
<keyword evidence="5" id="KW-1133">Transmembrane helix</keyword>
<evidence type="ECO:0000313" key="8">
    <source>
        <dbReference type="Proteomes" id="UP000006253"/>
    </source>
</evidence>
<evidence type="ECO:0000256" key="2">
    <source>
        <dbReference type="ARBA" id="ARBA00022617"/>
    </source>
</evidence>
<comment type="function">
    <text evidence="5">Possible subunit of a heme lyase.</text>
</comment>
<comment type="caution">
    <text evidence="7">The sequence shown here is derived from an EMBL/GenBank/DDBJ whole genome shotgun (WGS) entry which is preliminary data.</text>
</comment>
<keyword evidence="5" id="KW-0732">Signal</keyword>
<protein>
    <recommendedName>
        <fullName evidence="5">Cytochrome c-type biogenesis protein</fullName>
    </recommendedName>
</protein>
<dbReference type="RefSeq" id="WP_004766874.1">
    <property type="nucleotide sequence ID" value="NZ_AHMY02000067.1"/>
</dbReference>
<comment type="similarity">
    <text evidence="1 5">Belongs to the CcmH/CycL/Ccl2/NrfF family.</text>
</comment>
<keyword evidence="2 5" id="KW-0349">Heme</keyword>
<dbReference type="InterPro" id="IPR005616">
    <property type="entry name" value="CcmH/CycL/Ccl2/NrfF_N"/>
</dbReference>
<evidence type="ECO:0000313" key="7">
    <source>
        <dbReference type="EMBL" id="EKO13753.1"/>
    </source>
</evidence>
<organism evidence="7 8">
    <name type="scientific">Leptospira kirschneri str. H1</name>
    <dbReference type="NCBI Taxonomy" id="1049966"/>
    <lineage>
        <taxon>Bacteria</taxon>
        <taxon>Pseudomonadati</taxon>
        <taxon>Spirochaetota</taxon>
        <taxon>Spirochaetia</taxon>
        <taxon>Leptospirales</taxon>
        <taxon>Leptospiraceae</taxon>
        <taxon>Leptospira</taxon>
    </lineage>
</organism>
<keyword evidence="5" id="KW-0472">Membrane</keyword>
<proteinExistence type="inferred from homology"/>
<dbReference type="Pfam" id="PF03918">
    <property type="entry name" value="CcmH"/>
    <property type="match status" value="1"/>
</dbReference>